<name>A0A0G1T2D1_9BACT</name>
<evidence type="ECO:0000313" key="4">
    <source>
        <dbReference type="EMBL" id="KKU75919.1"/>
    </source>
</evidence>
<sequence length="125" mass="14040">MDSCIFCKIVKGEIPATKVYEDDNFMAFLDIHPMGPGHTQVIPKKHYRWVWDLPAQAGVPGNIGEYFQIVQKIALAQKKAFNTDMVRSQVYGEEIGHAHVWVWPETVGDAKAIKENAEKIIAAMA</sequence>
<reference evidence="4" key="1">
    <citation type="journal article" date="2015" name="Nature">
        <title>rRNA introns, odd ribosomes, and small enigmatic genomes across a large radiation of phyla.</title>
        <authorList>
            <person name="Brown C.T."/>
            <person name="Hug L.A."/>
            <person name="Thomas B.C."/>
            <person name="Sharon I."/>
            <person name="Castelle C.J."/>
            <person name="Singh A."/>
            <person name="Wilkins M.J."/>
            <person name="Williams K.H."/>
            <person name="Banfield J.F."/>
        </authorList>
    </citation>
    <scope>NUCLEOTIDE SEQUENCE [LARGE SCALE GENOMIC DNA]</scope>
</reference>
<evidence type="ECO:0000259" key="3">
    <source>
        <dbReference type="PROSITE" id="PS51084"/>
    </source>
</evidence>
<protein>
    <recommendedName>
        <fullName evidence="3">HIT domain-containing protein</fullName>
    </recommendedName>
</protein>
<feature type="active site" description="Tele-AMP-histidine intermediate" evidence="1">
    <location>
        <position position="99"/>
    </location>
</feature>
<dbReference type="GO" id="GO:0003824">
    <property type="term" value="F:catalytic activity"/>
    <property type="evidence" value="ECO:0007669"/>
    <property type="project" value="InterPro"/>
</dbReference>
<comment type="caution">
    <text evidence="4">The sequence shown here is derived from an EMBL/GenBank/DDBJ whole genome shotgun (WGS) entry which is preliminary data.</text>
</comment>
<accession>A0A0G1T2D1</accession>
<dbReference type="PANTHER" id="PTHR46648">
    <property type="entry name" value="HIT FAMILY PROTEIN 1"/>
    <property type="match status" value="1"/>
</dbReference>
<dbReference type="GO" id="GO:0009117">
    <property type="term" value="P:nucleotide metabolic process"/>
    <property type="evidence" value="ECO:0007669"/>
    <property type="project" value="TreeGrafter"/>
</dbReference>
<dbReference type="AlphaFoldDB" id="A0A0G1T2D1"/>
<dbReference type="SUPFAM" id="SSF54197">
    <property type="entry name" value="HIT-like"/>
    <property type="match status" value="1"/>
</dbReference>
<dbReference type="EMBL" id="LCOJ01000001">
    <property type="protein sequence ID" value="KKU75919.1"/>
    <property type="molecule type" value="Genomic_DNA"/>
</dbReference>
<evidence type="ECO:0000256" key="2">
    <source>
        <dbReference type="PROSITE-ProRule" id="PRU00464"/>
    </source>
</evidence>
<feature type="domain" description="HIT" evidence="3">
    <location>
        <begin position="5"/>
        <end position="112"/>
    </location>
</feature>
<dbReference type="PROSITE" id="PS51084">
    <property type="entry name" value="HIT_2"/>
    <property type="match status" value="1"/>
</dbReference>
<dbReference type="PRINTS" id="PR00332">
    <property type="entry name" value="HISTRIAD"/>
</dbReference>
<dbReference type="PANTHER" id="PTHR46648:SF1">
    <property type="entry name" value="ADENOSINE 5'-MONOPHOSPHORAMIDASE HNT1"/>
    <property type="match status" value="1"/>
</dbReference>
<organism evidence="4 5">
    <name type="scientific">Candidatus Nomurabacteria bacterium GW2011_GWB1_47_6</name>
    <dbReference type="NCBI Taxonomy" id="1618749"/>
    <lineage>
        <taxon>Bacteria</taxon>
        <taxon>Candidatus Nomuraibacteriota</taxon>
    </lineage>
</organism>
<dbReference type="Pfam" id="PF01230">
    <property type="entry name" value="HIT"/>
    <property type="match status" value="1"/>
</dbReference>
<dbReference type="InterPro" id="IPR036265">
    <property type="entry name" value="HIT-like_sf"/>
</dbReference>
<proteinExistence type="predicted"/>
<evidence type="ECO:0000256" key="1">
    <source>
        <dbReference type="PIRSR" id="PIRSR601310-1"/>
    </source>
</evidence>
<gene>
    <name evidence="4" type="ORF">UY01_C0001G0015</name>
</gene>
<evidence type="ECO:0000313" key="5">
    <source>
        <dbReference type="Proteomes" id="UP000034879"/>
    </source>
</evidence>
<dbReference type="Proteomes" id="UP000034879">
    <property type="component" value="Unassembled WGS sequence"/>
</dbReference>
<dbReference type="Gene3D" id="3.30.428.10">
    <property type="entry name" value="HIT-like"/>
    <property type="match status" value="1"/>
</dbReference>
<dbReference type="InterPro" id="IPR001310">
    <property type="entry name" value="Histidine_triad_HIT"/>
</dbReference>
<dbReference type="InterPro" id="IPR011146">
    <property type="entry name" value="HIT-like"/>
</dbReference>
<comment type="caution">
    <text evidence="2">Lacks conserved residue(s) required for the propagation of feature annotation.</text>
</comment>